<dbReference type="AlphaFoldDB" id="A0A0K9NSC9"/>
<sequence length="106" mass="12435">MCSRIAETQIGRILINFRNANQFQIEHRIKRTEAAAKSGHPTLMEELKTMELPNYLVRVSVREIKDAKKAEIETLDLKETIRKRIFAYTHQNLLSFHRIISKTDII</sequence>
<evidence type="ECO:0000313" key="1">
    <source>
        <dbReference type="EMBL" id="KMZ59508.1"/>
    </source>
</evidence>
<proteinExistence type="predicted"/>
<dbReference type="OrthoDB" id="10263346at2759"/>
<dbReference type="EMBL" id="LFYR01001773">
    <property type="protein sequence ID" value="KMZ59508.1"/>
    <property type="molecule type" value="Genomic_DNA"/>
</dbReference>
<gene>
    <name evidence="1" type="ORF">ZOSMA_681G00010</name>
</gene>
<dbReference type="Proteomes" id="UP000036987">
    <property type="component" value="Unassembled WGS sequence"/>
</dbReference>
<organism evidence="1 2">
    <name type="scientific">Zostera marina</name>
    <name type="common">Eelgrass</name>
    <dbReference type="NCBI Taxonomy" id="29655"/>
    <lineage>
        <taxon>Eukaryota</taxon>
        <taxon>Viridiplantae</taxon>
        <taxon>Streptophyta</taxon>
        <taxon>Embryophyta</taxon>
        <taxon>Tracheophyta</taxon>
        <taxon>Spermatophyta</taxon>
        <taxon>Magnoliopsida</taxon>
        <taxon>Liliopsida</taxon>
        <taxon>Zosteraceae</taxon>
        <taxon>Zostera</taxon>
    </lineage>
</organism>
<protein>
    <submittedName>
        <fullName evidence="1">Uncharacterized protein</fullName>
    </submittedName>
</protein>
<keyword evidence="2" id="KW-1185">Reference proteome</keyword>
<evidence type="ECO:0000313" key="2">
    <source>
        <dbReference type="Proteomes" id="UP000036987"/>
    </source>
</evidence>
<comment type="caution">
    <text evidence="1">The sequence shown here is derived from an EMBL/GenBank/DDBJ whole genome shotgun (WGS) entry which is preliminary data.</text>
</comment>
<accession>A0A0K9NSC9</accession>
<reference evidence="2" key="1">
    <citation type="journal article" date="2016" name="Nature">
        <title>The genome of the seagrass Zostera marina reveals angiosperm adaptation to the sea.</title>
        <authorList>
            <person name="Olsen J.L."/>
            <person name="Rouze P."/>
            <person name="Verhelst B."/>
            <person name="Lin Y.-C."/>
            <person name="Bayer T."/>
            <person name="Collen J."/>
            <person name="Dattolo E."/>
            <person name="De Paoli E."/>
            <person name="Dittami S."/>
            <person name="Maumus F."/>
            <person name="Michel G."/>
            <person name="Kersting A."/>
            <person name="Lauritano C."/>
            <person name="Lohaus R."/>
            <person name="Toepel M."/>
            <person name="Tonon T."/>
            <person name="Vanneste K."/>
            <person name="Amirebrahimi M."/>
            <person name="Brakel J."/>
            <person name="Bostroem C."/>
            <person name="Chovatia M."/>
            <person name="Grimwood J."/>
            <person name="Jenkins J.W."/>
            <person name="Jueterbock A."/>
            <person name="Mraz A."/>
            <person name="Stam W.T."/>
            <person name="Tice H."/>
            <person name="Bornberg-Bauer E."/>
            <person name="Green P.J."/>
            <person name="Pearson G.A."/>
            <person name="Procaccini G."/>
            <person name="Duarte C.M."/>
            <person name="Schmutz J."/>
            <person name="Reusch T.B.H."/>
            <person name="Van de Peer Y."/>
        </authorList>
    </citation>
    <scope>NUCLEOTIDE SEQUENCE [LARGE SCALE GENOMIC DNA]</scope>
    <source>
        <strain evidence="2">cv. Finnish</strain>
    </source>
</reference>
<name>A0A0K9NSC9_ZOSMR</name>